<reference evidence="2 3" key="1">
    <citation type="submission" date="2022-12" db="EMBL/GenBank/DDBJ databases">
        <title>Chromosome-level genome of Tegillarca granosa.</title>
        <authorList>
            <person name="Kim J."/>
        </authorList>
    </citation>
    <scope>NUCLEOTIDE SEQUENCE [LARGE SCALE GENOMIC DNA]</scope>
    <source>
        <strain evidence="2">Teg-2019</strain>
        <tissue evidence="2">Adductor muscle</tissue>
    </source>
</reference>
<keyword evidence="3" id="KW-1185">Reference proteome</keyword>
<evidence type="ECO:0000313" key="2">
    <source>
        <dbReference type="EMBL" id="KAJ8320565.1"/>
    </source>
</evidence>
<dbReference type="EMBL" id="JARBDR010000141">
    <property type="protein sequence ID" value="KAJ8320565.1"/>
    <property type="molecule type" value="Genomic_DNA"/>
</dbReference>
<feature type="region of interest" description="Disordered" evidence="1">
    <location>
        <begin position="59"/>
        <end position="82"/>
    </location>
</feature>
<name>A0ABQ9FXV3_TEGGR</name>
<sequence>MNIKSMNKSKISIVRKRHMVNSLIKNAKKTDTSLLKVVKGLGFSQKFLKKVENLEDLEDRKKRKDALSEETTADVDGFLREN</sequence>
<evidence type="ECO:0000256" key="1">
    <source>
        <dbReference type="SAM" id="MobiDB-lite"/>
    </source>
</evidence>
<organism evidence="2 3">
    <name type="scientific">Tegillarca granosa</name>
    <name type="common">Malaysian cockle</name>
    <name type="synonym">Anadara granosa</name>
    <dbReference type="NCBI Taxonomy" id="220873"/>
    <lineage>
        <taxon>Eukaryota</taxon>
        <taxon>Metazoa</taxon>
        <taxon>Spiralia</taxon>
        <taxon>Lophotrochozoa</taxon>
        <taxon>Mollusca</taxon>
        <taxon>Bivalvia</taxon>
        <taxon>Autobranchia</taxon>
        <taxon>Pteriomorphia</taxon>
        <taxon>Arcoida</taxon>
        <taxon>Arcoidea</taxon>
        <taxon>Arcidae</taxon>
        <taxon>Tegillarca</taxon>
    </lineage>
</organism>
<gene>
    <name evidence="2" type="ORF">KUTeg_002152</name>
</gene>
<evidence type="ECO:0000313" key="3">
    <source>
        <dbReference type="Proteomes" id="UP001217089"/>
    </source>
</evidence>
<comment type="caution">
    <text evidence="2">The sequence shown here is derived from an EMBL/GenBank/DDBJ whole genome shotgun (WGS) entry which is preliminary data.</text>
</comment>
<dbReference type="Proteomes" id="UP001217089">
    <property type="component" value="Unassembled WGS sequence"/>
</dbReference>
<proteinExistence type="predicted"/>
<accession>A0ABQ9FXV3</accession>
<protein>
    <submittedName>
        <fullName evidence="2">Uncharacterized protein</fullName>
    </submittedName>
</protein>